<sequence>MKQRLLLAFFALSLFITSCGSDNGLDGNWKKSSEYSGSGRGGAVSFTIGDDVYVGLGYSNGDYFSSFYKFNTASDNWTSATALPVPGAVLRREAVAFSVDGKGYIGLGVDEDNNRLSDFWEFNPTTNQWSKVVDMFPGGARQGAVAFAFDTDGNGTNDVAYVGTGYGFLDGEDHSNLKDFYKFQNGTWSESIGYGGSKTTDATTFTIGNKAYLVSGVNNLDNVWEFDATTETWTQKKDIDKDNGAENVQRTSAIAFVIDGKGYLTTGLGGNGREVWEYNPSKDDWVERTSLENEVISRVDAIGFSIDNRGFIVTGLSGQNGLSDMWEFQPKVGENDDDND</sequence>
<organism evidence="4 5">
    <name type="scientific">Ancylomarina euxinus</name>
    <dbReference type="NCBI Taxonomy" id="2283627"/>
    <lineage>
        <taxon>Bacteria</taxon>
        <taxon>Pseudomonadati</taxon>
        <taxon>Bacteroidota</taxon>
        <taxon>Bacteroidia</taxon>
        <taxon>Marinilabiliales</taxon>
        <taxon>Marinifilaceae</taxon>
        <taxon>Ancylomarina</taxon>
    </lineage>
</organism>
<feature type="chain" id="PRO_5019199578" evidence="3">
    <location>
        <begin position="21"/>
        <end position="340"/>
    </location>
</feature>
<dbReference type="PANTHER" id="PTHR24412">
    <property type="entry name" value="KELCH PROTEIN"/>
    <property type="match status" value="1"/>
</dbReference>
<keyword evidence="1" id="KW-0880">Kelch repeat</keyword>
<evidence type="ECO:0000256" key="1">
    <source>
        <dbReference type="ARBA" id="ARBA00022441"/>
    </source>
</evidence>
<dbReference type="AlphaFoldDB" id="A0A425Y5E8"/>
<accession>A0A425Y5E8</accession>
<dbReference type="PANTHER" id="PTHR24412:SF489">
    <property type="entry name" value="RING FINGER DOMAIN AND KELCH REPEAT-CONTAINING PROTEIN DDB_G0271372"/>
    <property type="match status" value="1"/>
</dbReference>
<feature type="signal peptide" evidence="3">
    <location>
        <begin position="1"/>
        <end position="20"/>
    </location>
</feature>
<proteinExistence type="predicted"/>
<evidence type="ECO:0000256" key="2">
    <source>
        <dbReference type="ARBA" id="ARBA00022737"/>
    </source>
</evidence>
<protein>
    <submittedName>
        <fullName evidence="4">Galactose oxidase</fullName>
    </submittedName>
</protein>
<dbReference type="InterPro" id="IPR006652">
    <property type="entry name" value="Kelch_1"/>
</dbReference>
<dbReference type="Proteomes" id="UP000285794">
    <property type="component" value="Unassembled WGS sequence"/>
</dbReference>
<keyword evidence="3" id="KW-0732">Signal</keyword>
<name>A0A425Y5E8_9BACT</name>
<dbReference type="OrthoDB" id="103335at2"/>
<dbReference type="Pfam" id="PF01344">
    <property type="entry name" value="Kelch_1"/>
    <property type="match status" value="1"/>
</dbReference>
<dbReference type="RefSeq" id="WP_125029765.1">
    <property type="nucleotide sequence ID" value="NZ_JAPXVP010000003.1"/>
</dbReference>
<reference evidence="4 5" key="1">
    <citation type="submission" date="2018-07" db="EMBL/GenBank/DDBJ databases">
        <title>Draft genome sequence of Ancylomarina sp. M1P.</title>
        <authorList>
            <person name="Yadav S."/>
            <person name="Villanueva L."/>
            <person name="Damste J.S.S."/>
        </authorList>
    </citation>
    <scope>NUCLEOTIDE SEQUENCE [LARGE SCALE GENOMIC DNA]</scope>
    <source>
        <strain evidence="4 5">M1P</strain>
    </source>
</reference>
<gene>
    <name evidence="4" type="ORF">DWB61_04885</name>
</gene>
<evidence type="ECO:0000313" key="4">
    <source>
        <dbReference type="EMBL" id="RRG23722.1"/>
    </source>
</evidence>
<comment type="caution">
    <text evidence="4">The sequence shown here is derived from an EMBL/GenBank/DDBJ whole genome shotgun (WGS) entry which is preliminary data.</text>
</comment>
<dbReference type="PROSITE" id="PS51257">
    <property type="entry name" value="PROKAR_LIPOPROTEIN"/>
    <property type="match status" value="1"/>
</dbReference>
<dbReference type="InterPro" id="IPR015915">
    <property type="entry name" value="Kelch-typ_b-propeller"/>
</dbReference>
<dbReference type="EMBL" id="QQWG01000003">
    <property type="protein sequence ID" value="RRG23722.1"/>
    <property type="molecule type" value="Genomic_DNA"/>
</dbReference>
<dbReference type="SUPFAM" id="SSF117281">
    <property type="entry name" value="Kelch motif"/>
    <property type="match status" value="2"/>
</dbReference>
<dbReference type="Gene3D" id="2.120.10.80">
    <property type="entry name" value="Kelch-type beta propeller"/>
    <property type="match status" value="2"/>
</dbReference>
<keyword evidence="5" id="KW-1185">Reference proteome</keyword>
<evidence type="ECO:0000256" key="3">
    <source>
        <dbReference type="SAM" id="SignalP"/>
    </source>
</evidence>
<evidence type="ECO:0000313" key="5">
    <source>
        <dbReference type="Proteomes" id="UP000285794"/>
    </source>
</evidence>
<keyword evidence="2" id="KW-0677">Repeat</keyword>